<protein>
    <submittedName>
        <fullName evidence="6">Chemotaxis protein</fullName>
    </submittedName>
</protein>
<keyword evidence="4" id="KW-0812">Transmembrane</keyword>
<feature type="transmembrane region" description="Helical" evidence="4">
    <location>
        <begin position="33"/>
        <end position="50"/>
    </location>
</feature>
<evidence type="ECO:0000313" key="6">
    <source>
        <dbReference type="EMBL" id="MBK8523080.1"/>
    </source>
</evidence>
<dbReference type="Pfam" id="PF00015">
    <property type="entry name" value="MCPsignal"/>
    <property type="match status" value="1"/>
</dbReference>
<keyword evidence="1 3" id="KW-0807">Transducer</keyword>
<dbReference type="PANTHER" id="PTHR32089:SF41">
    <property type="entry name" value="METHYL-ACCEPTING CHEMOTAXIS PROTEIN"/>
    <property type="match status" value="1"/>
</dbReference>
<sequence>MTAGEKVRNFGALWLLSVAGGAAVLEPALRSGVFIGMLVLLLVGWIMIAGKAGAADVDAKPAASAGLDREALAVTGATLVRCGEEFNAQFGVTRGELARAQQIFSDAIAKLIDSFNAMSVQAHRQQELGLQVIRQHGGAADGGGGASDFERFARQTSDTQRTFVESVVENSKLAMELVEMTDRIASEMRKILGMLGEIEGISKQTNLLALNAAIEAARAGEAGRGFAVVADEVRDLSGRTSHFSQQIRGMMQNMQKSIGDTETAINKMAAQDMAFALKSKQDVEDAMRNVEDLNRHTSQTVSELNQIAAVMESSVNQAVVSLQFQDMVTQLISHVSSRLGELQAVISEVGGAGRVVGSASAGIQPEQMAHLRMQLENAVTMLDGIHHVIENNPVKQQGFASGDVELF</sequence>
<reference evidence="6" key="1">
    <citation type="submission" date="2020-10" db="EMBL/GenBank/DDBJ databases">
        <title>Connecting structure to function with the recovery of over 1000 high-quality activated sludge metagenome-assembled genomes encoding full-length rRNA genes using long-read sequencing.</title>
        <authorList>
            <person name="Singleton C.M."/>
            <person name="Petriglieri F."/>
            <person name="Kristensen J.M."/>
            <person name="Kirkegaard R.H."/>
            <person name="Michaelsen T.Y."/>
            <person name="Andersen M.H."/>
            <person name="Karst S.M."/>
            <person name="Dueholm M.S."/>
            <person name="Nielsen P.H."/>
            <person name="Albertsen M."/>
        </authorList>
    </citation>
    <scope>NUCLEOTIDE SEQUENCE</scope>
    <source>
        <strain evidence="6">Hirt_18-Q3-R61-65_BATAC.395</strain>
    </source>
</reference>
<comment type="caution">
    <text evidence="6">The sequence shown here is derived from an EMBL/GenBank/DDBJ whole genome shotgun (WGS) entry which is preliminary data.</text>
</comment>
<dbReference type="InterPro" id="IPR004090">
    <property type="entry name" value="Chemotax_Me-accpt_rcpt"/>
</dbReference>
<evidence type="ECO:0000313" key="7">
    <source>
        <dbReference type="Proteomes" id="UP000886689"/>
    </source>
</evidence>
<keyword evidence="4" id="KW-1133">Transmembrane helix</keyword>
<dbReference type="InterPro" id="IPR004089">
    <property type="entry name" value="MCPsignal_dom"/>
</dbReference>
<dbReference type="GO" id="GO:0006935">
    <property type="term" value="P:chemotaxis"/>
    <property type="evidence" value="ECO:0007669"/>
    <property type="project" value="InterPro"/>
</dbReference>
<evidence type="ECO:0000256" key="1">
    <source>
        <dbReference type="ARBA" id="ARBA00023224"/>
    </source>
</evidence>
<evidence type="ECO:0000256" key="4">
    <source>
        <dbReference type="SAM" id="Phobius"/>
    </source>
</evidence>
<dbReference type="Gene3D" id="1.10.287.950">
    <property type="entry name" value="Methyl-accepting chemotaxis protein"/>
    <property type="match status" value="1"/>
</dbReference>
<dbReference type="AlphaFoldDB" id="A0A9D7PPI9"/>
<dbReference type="Proteomes" id="UP000886689">
    <property type="component" value="Unassembled WGS sequence"/>
</dbReference>
<evidence type="ECO:0000256" key="3">
    <source>
        <dbReference type="PROSITE-ProRule" id="PRU00284"/>
    </source>
</evidence>
<dbReference type="GO" id="GO:0004888">
    <property type="term" value="F:transmembrane signaling receptor activity"/>
    <property type="evidence" value="ECO:0007669"/>
    <property type="project" value="InterPro"/>
</dbReference>
<gene>
    <name evidence="6" type="ORF">IPL58_02525</name>
</gene>
<dbReference type="PROSITE" id="PS50111">
    <property type="entry name" value="CHEMOTAXIS_TRANSDUC_2"/>
    <property type="match status" value="1"/>
</dbReference>
<dbReference type="SMART" id="SM00283">
    <property type="entry name" value="MA"/>
    <property type="match status" value="1"/>
</dbReference>
<dbReference type="GO" id="GO:0016020">
    <property type="term" value="C:membrane"/>
    <property type="evidence" value="ECO:0007669"/>
    <property type="project" value="InterPro"/>
</dbReference>
<proteinExistence type="inferred from homology"/>
<dbReference type="GO" id="GO:0007165">
    <property type="term" value="P:signal transduction"/>
    <property type="evidence" value="ECO:0007669"/>
    <property type="project" value="UniProtKB-KW"/>
</dbReference>
<dbReference type="PANTHER" id="PTHR32089">
    <property type="entry name" value="METHYL-ACCEPTING CHEMOTAXIS PROTEIN MCPB"/>
    <property type="match status" value="1"/>
</dbReference>
<evidence type="ECO:0000259" key="5">
    <source>
        <dbReference type="PROSITE" id="PS50111"/>
    </source>
</evidence>
<keyword evidence="4" id="KW-0472">Membrane</keyword>
<dbReference type="SUPFAM" id="SSF58104">
    <property type="entry name" value="Methyl-accepting chemotaxis protein (MCP) signaling domain"/>
    <property type="match status" value="1"/>
</dbReference>
<evidence type="ECO:0000256" key="2">
    <source>
        <dbReference type="ARBA" id="ARBA00029447"/>
    </source>
</evidence>
<feature type="domain" description="Methyl-accepting transducer" evidence="5">
    <location>
        <begin position="140"/>
        <end position="332"/>
    </location>
</feature>
<dbReference type="EMBL" id="JADJUC010000002">
    <property type="protein sequence ID" value="MBK8523080.1"/>
    <property type="molecule type" value="Genomic_DNA"/>
</dbReference>
<name>A0A9D7PPI9_9PROT</name>
<organism evidence="6 7">
    <name type="scientific">Candidatus Proximibacter danicus</name>
    <dbReference type="NCBI Taxonomy" id="2954365"/>
    <lineage>
        <taxon>Bacteria</taxon>
        <taxon>Pseudomonadati</taxon>
        <taxon>Pseudomonadota</taxon>
        <taxon>Betaproteobacteria</taxon>
        <taxon>Candidatus Proximibacter</taxon>
    </lineage>
</organism>
<accession>A0A9D7PPI9</accession>
<dbReference type="PRINTS" id="PR00260">
    <property type="entry name" value="CHEMTRNSDUCR"/>
</dbReference>
<comment type="similarity">
    <text evidence="2">Belongs to the methyl-accepting chemotaxis (MCP) protein family.</text>
</comment>